<evidence type="ECO:0000313" key="3">
    <source>
        <dbReference type="EMBL" id="KAE8136206.1"/>
    </source>
</evidence>
<organism evidence="3 4">
    <name type="scientific">Aspergillus pseudotamarii</name>
    <dbReference type="NCBI Taxonomy" id="132259"/>
    <lineage>
        <taxon>Eukaryota</taxon>
        <taxon>Fungi</taxon>
        <taxon>Dikarya</taxon>
        <taxon>Ascomycota</taxon>
        <taxon>Pezizomycotina</taxon>
        <taxon>Eurotiomycetes</taxon>
        <taxon>Eurotiomycetidae</taxon>
        <taxon>Eurotiales</taxon>
        <taxon>Aspergillaceae</taxon>
        <taxon>Aspergillus</taxon>
        <taxon>Aspergillus subgen. Circumdati</taxon>
    </lineage>
</organism>
<name>A0A5N6SNE7_ASPPS</name>
<reference evidence="3 4" key="1">
    <citation type="submission" date="2019-04" db="EMBL/GenBank/DDBJ databases">
        <title>Friends and foes A comparative genomics study of 23 Aspergillus species from section Flavi.</title>
        <authorList>
            <consortium name="DOE Joint Genome Institute"/>
            <person name="Kjaerbolling I."/>
            <person name="Vesth T."/>
            <person name="Frisvad J.C."/>
            <person name="Nybo J.L."/>
            <person name="Theobald S."/>
            <person name="Kildgaard S."/>
            <person name="Isbrandt T."/>
            <person name="Kuo A."/>
            <person name="Sato A."/>
            <person name="Lyhne E.K."/>
            <person name="Kogle M.E."/>
            <person name="Wiebenga A."/>
            <person name="Kun R.S."/>
            <person name="Lubbers R.J."/>
            <person name="Makela M.R."/>
            <person name="Barry K."/>
            <person name="Chovatia M."/>
            <person name="Clum A."/>
            <person name="Daum C."/>
            <person name="Haridas S."/>
            <person name="He G."/>
            <person name="LaButti K."/>
            <person name="Lipzen A."/>
            <person name="Mondo S."/>
            <person name="Riley R."/>
            <person name="Salamov A."/>
            <person name="Simmons B.A."/>
            <person name="Magnuson J.K."/>
            <person name="Henrissat B."/>
            <person name="Mortensen U.H."/>
            <person name="Larsen T.O."/>
            <person name="Devries R.P."/>
            <person name="Grigoriev I.V."/>
            <person name="Machida M."/>
            <person name="Baker S.E."/>
            <person name="Andersen M.R."/>
        </authorList>
    </citation>
    <scope>NUCLEOTIDE SEQUENCE [LARGE SCALE GENOMIC DNA]</scope>
    <source>
        <strain evidence="3 4">CBS 117625</strain>
    </source>
</reference>
<dbReference type="EMBL" id="ML743586">
    <property type="protein sequence ID" value="KAE8136206.1"/>
    <property type="molecule type" value="Genomic_DNA"/>
</dbReference>
<dbReference type="GeneID" id="43641665"/>
<dbReference type="OrthoDB" id="5338512at2759"/>
<proteinExistence type="predicted"/>
<keyword evidence="2" id="KW-0472">Membrane</keyword>
<dbReference type="Proteomes" id="UP000325672">
    <property type="component" value="Unassembled WGS sequence"/>
</dbReference>
<evidence type="ECO:0000313" key="4">
    <source>
        <dbReference type="Proteomes" id="UP000325672"/>
    </source>
</evidence>
<feature type="transmembrane region" description="Helical" evidence="2">
    <location>
        <begin position="220"/>
        <end position="243"/>
    </location>
</feature>
<gene>
    <name evidence="3" type="ORF">BDV38DRAFT_272256</name>
</gene>
<keyword evidence="2" id="KW-0812">Transmembrane</keyword>
<feature type="compositionally biased region" description="Polar residues" evidence="1">
    <location>
        <begin position="174"/>
        <end position="185"/>
    </location>
</feature>
<dbReference type="AlphaFoldDB" id="A0A5N6SNE7"/>
<evidence type="ECO:0000256" key="2">
    <source>
        <dbReference type="SAM" id="Phobius"/>
    </source>
</evidence>
<accession>A0A5N6SNE7</accession>
<feature type="region of interest" description="Disordered" evidence="1">
    <location>
        <begin position="168"/>
        <end position="201"/>
    </location>
</feature>
<evidence type="ECO:0008006" key="5">
    <source>
        <dbReference type="Google" id="ProtNLM"/>
    </source>
</evidence>
<evidence type="ECO:0000256" key="1">
    <source>
        <dbReference type="SAM" id="MobiDB-lite"/>
    </source>
</evidence>
<keyword evidence="4" id="KW-1185">Reference proteome</keyword>
<protein>
    <recommendedName>
        <fullName evidence="5">GPI transamidase component PIG-S</fullName>
    </recommendedName>
</protein>
<dbReference type="RefSeq" id="XP_031912269.1">
    <property type="nucleotide sequence ID" value="XM_032057455.1"/>
</dbReference>
<keyword evidence="2" id="KW-1133">Transmembrane helix</keyword>
<sequence>MARATFADLVYGRPPLLFLISVISVMITPNHAFHLALRDSDSCPSSYQKCGAAGLPGSFCCPSSSTCISLDNASSAICCPKGQACTYIEPINCNVQLQNATLHPTNPVKTVRLDDQLPKCGNSCCPFGYKCKGNQLCEMDNNISSTPTPSGNPILATTGTSSTISVTSTASDVLPTTDQLKPTTLSPSDANPSASNSPLTDANSSSASVAAACPSFPTQAVIAGFFPGAIFGAVLASAAMFCWRRRRNGHENSHGKLPRHNSIYNSTPFSISHPIPSEESSYRTDFLLGRSRRSSSRSVLHRTGTRVKSLFGSTPKSVVHDMDHIPQVPITPPPQVKRQASTESIKVYTPPGGLPGTGMQKRGHYISIGPDKGFVEMFDRVGFMNKKGDPCFKVAESPEASRFNLQIPRNG</sequence>
<feature type="compositionally biased region" description="Low complexity" evidence="1">
    <location>
        <begin position="186"/>
        <end position="201"/>
    </location>
</feature>